<dbReference type="AlphaFoldDB" id="A0A1G9TMG1"/>
<keyword evidence="1" id="KW-0547">Nucleotide-binding</keyword>
<dbReference type="GO" id="GO:0009338">
    <property type="term" value="C:exodeoxyribonuclease V complex"/>
    <property type="evidence" value="ECO:0007669"/>
    <property type="project" value="TreeGrafter"/>
</dbReference>
<gene>
    <name evidence="6" type="ORF">SAMN05216360_102221</name>
</gene>
<dbReference type="STRING" id="582672.SAMN05216360_102221"/>
<evidence type="ECO:0000313" key="6">
    <source>
        <dbReference type="EMBL" id="SDM48305.1"/>
    </source>
</evidence>
<feature type="domain" description="ATP-dependent RecD2 DNA helicase-like helix-hairpin-helix" evidence="5">
    <location>
        <begin position="152"/>
        <end position="241"/>
    </location>
</feature>
<keyword evidence="2" id="KW-0067">ATP-binding</keyword>
<accession>A0A1G9TMG1</accession>
<evidence type="ECO:0000313" key="7">
    <source>
        <dbReference type="Proteomes" id="UP000198704"/>
    </source>
</evidence>
<evidence type="ECO:0000256" key="1">
    <source>
        <dbReference type="ARBA" id="ARBA00022741"/>
    </source>
</evidence>
<feature type="region of interest" description="Disordered" evidence="3">
    <location>
        <begin position="510"/>
        <end position="542"/>
    </location>
</feature>
<dbReference type="Pfam" id="PF14490">
    <property type="entry name" value="HHH_RecD2"/>
    <property type="match status" value="1"/>
</dbReference>
<dbReference type="GO" id="GO:0006310">
    <property type="term" value="P:DNA recombination"/>
    <property type="evidence" value="ECO:0007669"/>
    <property type="project" value="TreeGrafter"/>
</dbReference>
<dbReference type="SUPFAM" id="SSF52540">
    <property type="entry name" value="P-loop containing nucleoside triphosphate hydrolases"/>
    <property type="match status" value="2"/>
</dbReference>
<dbReference type="RefSeq" id="WP_167627617.1">
    <property type="nucleotide sequence ID" value="NZ_FNHS01000002.1"/>
</dbReference>
<sequence length="756" mass="80624">MSGPGSHLTAQVASVLWVGETAAVFSGITPEGARLRVVAGGRGFEPAIGDVYRMEGDWRDSERHGPQFHAPADRFHRLAPWGRLVVPWLQRIPGLGPDRARRIVRAFPGRLDRLFDGQVPLERLAEVIDPGRPNLAAQVAAAVAMEWRDLKGEYATIHWLEERGVENVAVARKVARLLGPEAVEVLRTNPYVLAGVLPWTQVDALGMAVLGGDGADPSAGARRIVGAIDVVLQAAVSRGDTAVRKGDFHEHVAARLGLEPTEELHARIVRVGLANGAMVDGGDRWRSPGCAIMEEEILSRFRGMSSGAERGGLAVPTGSDLRRVLAMVENRGRPLHPEQREAVLAAVSRPVGCLTGGAGTGKTTTCRALVDLWEALGGEVQMAALSGKAALRLSEGTGRVGPGAKQAVTVHRLLLGLRKRSEGKVHWGGLKGQGGAGAEELPILTAGTLLVIDEASMVDLGQMHQIVDAMPAGARLLMVGDPFQLAPVGFGLVFHRLAAQPAVTSHLETVHRQEDASGIPHVSRQVRSRREPDLPAYRPGRSGVSFLEAEDGGIGDAVERVVGDLRGRADGTGAPMVVSAVNRRAGRPDGTVQDLNRRLHAAHRDARAAAGMPVEVAMGYFGNAFCVGDPVTFRRNDYELGLRNGSLGRVLAVDPEGGRVTCAFDGREFVFADRDLVDLALAHAIICHRAQGSQARAVVVAVLEAPNVESTWIYTAMTRAEDTVVFVGCRDGLARMLARVPAHDARVVGCDFDLSR</sequence>
<dbReference type="GO" id="GO:0017116">
    <property type="term" value="F:single-stranded DNA helicase activity"/>
    <property type="evidence" value="ECO:0007669"/>
    <property type="project" value="TreeGrafter"/>
</dbReference>
<dbReference type="GO" id="GO:0005524">
    <property type="term" value="F:ATP binding"/>
    <property type="evidence" value="ECO:0007669"/>
    <property type="project" value="UniProtKB-KW"/>
</dbReference>
<reference evidence="7" key="1">
    <citation type="submission" date="2016-10" db="EMBL/GenBank/DDBJ databases">
        <authorList>
            <person name="Varghese N."/>
            <person name="Submissions S."/>
        </authorList>
    </citation>
    <scope>NUCLEOTIDE SEQUENCE [LARGE SCALE GENOMIC DNA]</scope>
    <source>
        <strain evidence="7">BL47</strain>
    </source>
</reference>
<dbReference type="Gene3D" id="3.40.50.300">
    <property type="entry name" value="P-loop containing nucleotide triphosphate hydrolases"/>
    <property type="match status" value="2"/>
</dbReference>
<organism evidence="6 7">
    <name type="scientific">Methylobacterium phyllostachyos</name>
    <dbReference type="NCBI Taxonomy" id="582672"/>
    <lineage>
        <taxon>Bacteria</taxon>
        <taxon>Pseudomonadati</taxon>
        <taxon>Pseudomonadota</taxon>
        <taxon>Alphaproteobacteria</taxon>
        <taxon>Hyphomicrobiales</taxon>
        <taxon>Methylobacteriaceae</taxon>
        <taxon>Methylobacterium</taxon>
    </lineage>
</organism>
<dbReference type="InterPro" id="IPR027417">
    <property type="entry name" value="P-loop_NTPase"/>
</dbReference>
<dbReference type="Gene3D" id="2.30.30.940">
    <property type="match status" value="1"/>
</dbReference>
<proteinExistence type="predicted"/>
<dbReference type="Proteomes" id="UP000198704">
    <property type="component" value="Unassembled WGS sequence"/>
</dbReference>
<protein>
    <submittedName>
        <fullName evidence="6">Exodeoxyribonuclease V alpha subunit</fullName>
    </submittedName>
</protein>
<dbReference type="InterPro" id="IPR027785">
    <property type="entry name" value="UvrD-like_helicase_C"/>
</dbReference>
<evidence type="ECO:0000256" key="2">
    <source>
        <dbReference type="ARBA" id="ARBA00022840"/>
    </source>
</evidence>
<dbReference type="InterPro" id="IPR050534">
    <property type="entry name" value="Coronavir_polyprotein_1ab"/>
</dbReference>
<dbReference type="CDD" id="cd17933">
    <property type="entry name" value="DEXSc_RecD-like"/>
    <property type="match status" value="1"/>
</dbReference>
<evidence type="ECO:0000259" key="5">
    <source>
        <dbReference type="Pfam" id="PF14490"/>
    </source>
</evidence>
<dbReference type="Pfam" id="PF13604">
    <property type="entry name" value="AAA_30"/>
    <property type="match status" value="1"/>
</dbReference>
<dbReference type="EMBL" id="FNHS01000002">
    <property type="protein sequence ID" value="SDM48305.1"/>
    <property type="molecule type" value="Genomic_DNA"/>
</dbReference>
<evidence type="ECO:0000259" key="4">
    <source>
        <dbReference type="Pfam" id="PF13538"/>
    </source>
</evidence>
<dbReference type="PANTHER" id="PTHR43788:SF6">
    <property type="entry name" value="DNA HELICASE B"/>
    <property type="match status" value="1"/>
</dbReference>
<dbReference type="PANTHER" id="PTHR43788">
    <property type="entry name" value="DNA2/NAM7 HELICASE FAMILY MEMBER"/>
    <property type="match status" value="1"/>
</dbReference>
<dbReference type="InterPro" id="IPR029493">
    <property type="entry name" value="RecD2-like_HHH"/>
</dbReference>
<dbReference type="Pfam" id="PF13538">
    <property type="entry name" value="UvrD_C_2"/>
    <property type="match status" value="1"/>
</dbReference>
<keyword evidence="7" id="KW-1185">Reference proteome</keyword>
<name>A0A1G9TMG1_9HYPH</name>
<evidence type="ECO:0000256" key="3">
    <source>
        <dbReference type="SAM" id="MobiDB-lite"/>
    </source>
</evidence>
<feature type="domain" description="UvrD-like helicase C-terminal" evidence="4">
    <location>
        <begin position="682"/>
        <end position="727"/>
    </location>
</feature>
<dbReference type="CDD" id="cd18809">
    <property type="entry name" value="SF1_C_RecD"/>
    <property type="match status" value="1"/>
</dbReference>